<comment type="caution">
    <text evidence="1">The sequence shown here is derived from an EMBL/GenBank/DDBJ whole genome shotgun (WGS) entry which is preliminary data.</text>
</comment>
<organism evidence="1">
    <name type="scientific">marine sediment metagenome</name>
    <dbReference type="NCBI Taxonomy" id="412755"/>
    <lineage>
        <taxon>unclassified sequences</taxon>
        <taxon>metagenomes</taxon>
        <taxon>ecological metagenomes</taxon>
    </lineage>
</organism>
<gene>
    <name evidence="1" type="ORF">LCGC14_1983060</name>
</gene>
<accession>A0A0F9HLJ4</accession>
<dbReference type="AlphaFoldDB" id="A0A0F9HLJ4"/>
<dbReference type="EMBL" id="LAZR01022228">
    <property type="protein sequence ID" value="KKL82610.1"/>
    <property type="molecule type" value="Genomic_DNA"/>
</dbReference>
<reference evidence="1" key="1">
    <citation type="journal article" date="2015" name="Nature">
        <title>Complex archaea that bridge the gap between prokaryotes and eukaryotes.</title>
        <authorList>
            <person name="Spang A."/>
            <person name="Saw J.H."/>
            <person name="Jorgensen S.L."/>
            <person name="Zaremba-Niedzwiedzka K."/>
            <person name="Martijn J."/>
            <person name="Lind A.E."/>
            <person name="van Eijk R."/>
            <person name="Schleper C."/>
            <person name="Guy L."/>
            <person name="Ettema T.J."/>
        </authorList>
    </citation>
    <scope>NUCLEOTIDE SEQUENCE</scope>
</reference>
<evidence type="ECO:0000313" key="1">
    <source>
        <dbReference type="EMBL" id="KKL82610.1"/>
    </source>
</evidence>
<proteinExistence type="predicted"/>
<protein>
    <submittedName>
        <fullName evidence="1">Uncharacterized protein</fullName>
    </submittedName>
</protein>
<name>A0A0F9HLJ4_9ZZZZ</name>
<sequence>MQNVSDKSIAFSAMADKKPVTPSSKHFLEATGPVSAHFRLENAEIRASHTHLWGEILFLGLSGPRERRAPYEFESSSDGRVYVQHAPGLARVDAVDGNHVLVANSFLAPFDDTSFS</sequence>